<evidence type="ECO:0000256" key="1">
    <source>
        <dbReference type="SAM" id="Coils"/>
    </source>
</evidence>
<reference evidence="2" key="1">
    <citation type="submission" date="2023-06" db="EMBL/GenBank/DDBJ databases">
        <authorList>
            <person name="Zeman M."/>
            <person name="Kubasova T."/>
            <person name="Jahodarova E."/>
            <person name="Nykrynova M."/>
            <person name="Rychlik I."/>
        </authorList>
    </citation>
    <scope>NUCLEOTIDE SEQUENCE</scope>
    <source>
        <strain evidence="2">84_SSukc20</strain>
    </source>
</reference>
<dbReference type="EMBL" id="JAUEII010000059">
    <property type="protein sequence ID" value="MDN0050976.1"/>
    <property type="molecule type" value="Genomic_DNA"/>
</dbReference>
<keyword evidence="1" id="KW-0175">Coiled coil</keyword>
<evidence type="ECO:0008006" key="4">
    <source>
        <dbReference type="Google" id="ProtNLM"/>
    </source>
</evidence>
<gene>
    <name evidence="2" type="ORF">QVO10_16650</name>
</gene>
<protein>
    <recommendedName>
        <fullName evidence="4">DUF4393 domain-containing protein</fullName>
    </recommendedName>
</protein>
<proteinExistence type="predicted"/>
<comment type="caution">
    <text evidence="2">The sequence shown here is derived from an EMBL/GenBank/DDBJ whole genome shotgun (WGS) entry which is preliminary data.</text>
</comment>
<organism evidence="2 3">
    <name type="scientific">Bacteroides gallinaceum</name>
    <dbReference type="NCBI Taxonomy" id="1462571"/>
    <lineage>
        <taxon>Bacteria</taxon>
        <taxon>Pseudomonadati</taxon>
        <taxon>Bacteroidota</taxon>
        <taxon>Bacteroidia</taxon>
        <taxon>Bacteroidales</taxon>
        <taxon>Bacteroidaceae</taxon>
        <taxon>Bacteroides</taxon>
    </lineage>
</organism>
<keyword evidence="3" id="KW-1185">Reference proteome</keyword>
<name>A0ABT7XA61_9BACE</name>
<evidence type="ECO:0000313" key="2">
    <source>
        <dbReference type="EMBL" id="MDN0050976.1"/>
    </source>
</evidence>
<evidence type="ECO:0000313" key="3">
    <source>
        <dbReference type="Proteomes" id="UP001167871"/>
    </source>
</evidence>
<dbReference type="Proteomes" id="UP001167871">
    <property type="component" value="Unassembled WGS sequence"/>
</dbReference>
<dbReference type="RefSeq" id="WP_298456248.1">
    <property type="nucleotide sequence ID" value="NZ_JAUEII010000059.1"/>
</dbReference>
<feature type="coiled-coil region" evidence="1">
    <location>
        <begin position="37"/>
        <end position="64"/>
    </location>
</feature>
<reference evidence="2" key="2">
    <citation type="submission" date="2024-05" db="EMBL/GenBank/DDBJ databases">
        <title>Identification and characterization of horizontal gene transfer across gut microbiota members of farm animals based on homology search.</title>
        <authorList>
            <person name="Schwarzerova J."/>
            <person name="Nykrynova M."/>
            <person name="Jureckova K."/>
            <person name="Cejkova D."/>
            <person name="Rychlik I."/>
        </authorList>
    </citation>
    <scope>NUCLEOTIDE SEQUENCE</scope>
    <source>
        <strain evidence="2">84_SSukc20</strain>
    </source>
</reference>
<sequence length="237" mass="27697">MNKKDIIEKGLIAAKGITAMIPVLGGTLTSVWSDIEAVQAKRKFDRLEDFYINLKEELEEVKNQLEVSYISKPDFLDIFELTARYIVNERTEEKRVLFRNIFLNSLIKKDCSYDKTEKYLRILEQMNSLDLLLLRIFSNPARYNEQQGEIIKDPNWIRPGVRNMVQFSMVYEVSKMLYDLIKVPQDDISESLYFLEGNRLLAEKTGSYRVQTNGHPIHTLEDKLTSKGKDFIAFILR</sequence>
<accession>A0ABT7XA61</accession>